<gene>
    <name evidence="1" type="ORF">BG006_008575</name>
</gene>
<sequence length="58" mass="5741">MPPSGVTAAIGGYPKGAQALAVALKTNLALTTLDLHGNSTGENGLNAPAMALDTNVLH</sequence>
<evidence type="ECO:0000313" key="1">
    <source>
        <dbReference type="EMBL" id="KAF9328186.1"/>
    </source>
</evidence>
<evidence type="ECO:0000313" key="2">
    <source>
        <dbReference type="Proteomes" id="UP000696485"/>
    </source>
</evidence>
<reference evidence="1" key="1">
    <citation type="journal article" date="2020" name="Fungal Divers.">
        <title>Resolving the Mortierellaceae phylogeny through synthesis of multi-gene phylogenetics and phylogenomics.</title>
        <authorList>
            <person name="Vandepol N."/>
            <person name="Liber J."/>
            <person name="Desiro A."/>
            <person name="Na H."/>
            <person name="Kennedy M."/>
            <person name="Barry K."/>
            <person name="Grigoriev I.V."/>
            <person name="Miller A.N."/>
            <person name="O'Donnell K."/>
            <person name="Stajich J.E."/>
            <person name="Bonito G."/>
        </authorList>
    </citation>
    <scope>NUCLEOTIDE SEQUENCE</scope>
    <source>
        <strain evidence="1">NVP1</strain>
    </source>
</reference>
<protein>
    <submittedName>
        <fullName evidence="1">Uncharacterized protein</fullName>
    </submittedName>
</protein>
<organism evidence="1 2">
    <name type="scientific">Podila minutissima</name>
    <dbReference type="NCBI Taxonomy" id="64525"/>
    <lineage>
        <taxon>Eukaryota</taxon>
        <taxon>Fungi</taxon>
        <taxon>Fungi incertae sedis</taxon>
        <taxon>Mucoromycota</taxon>
        <taxon>Mortierellomycotina</taxon>
        <taxon>Mortierellomycetes</taxon>
        <taxon>Mortierellales</taxon>
        <taxon>Mortierellaceae</taxon>
        <taxon>Podila</taxon>
    </lineage>
</organism>
<proteinExistence type="predicted"/>
<dbReference type="InterPro" id="IPR032675">
    <property type="entry name" value="LRR_dom_sf"/>
</dbReference>
<dbReference type="SUPFAM" id="SSF52047">
    <property type="entry name" value="RNI-like"/>
    <property type="match status" value="1"/>
</dbReference>
<dbReference type="Proteomes" id="UP000696485">
    <property type="component" value="Unassembled WGS sequence"/>
</dbReference>
<dbReference type="Gene3D" id="3.80.10.10">
    <property type="entry name" value="Ribonuclease Inhibitor"/>
    <property type="match status" value="1"/>
</dbReference>
<accession>A0A9P5SFW9</accession>
<name>A0A9P5SFW9_9FUNG</name>
<dbReference type="EMBL" id="JAAAUY010000589">
    <property type="protein sequence ID" value="KAF9328186.1"/>
    <property type="molecule type" value="Genomic_DNA"/>
</dbReference>
<dbReference type="AlphaFoldDB" id="A0A9P5SFW9"/>
<comment type="caution">
    <text evidence="1">The sequence shown here is derived from an EMBL/GenBank/DDBJ whole genome shotgun (WGS) entry which is preliminary data.</text>
</comment>
<keyword evidence="2" id="KW-1185">Reference proteome</keyword>